<dbReference type="Gene3D" id="1.20.1070.10">
    <property type="entry name" value="Rhodopsin 7-helix transmembrane proteins"/>
    <property type="match status" value="1"/>
</dbReference>
<sequence>MIEISDISIENHESTTFSLDFQLNYTNFTQAFQNNSIRSNTKWIDYSTICSPQASSEDFLSSPVFQVCVYFMYTIVFVVALLGNGLVCFVVQNSPRMKTVTNYFIMNLAVGDILMTIFCVPFSFVSMLILRYWPFGTIMCKVVNYSQAVSVFVSAYTHLAISIDRYMAIIRPLRPRLGKSSAKLVVAAVWCGALATAGPIPVVSEIQRPTDWHQLCKADICLEHWSSPNQSHQYTCALMILQFLLPLTALVCTYARIAHVVWGGRPPGEALSERDSRMQHSKRKMIKMMVTVVSVFTICWLPLNIFIVLWTIHEKDEGWATWPGMPYVWFASHWLAMSHSCYNPIIYCYMNAKYKRGYKQALSCLLCSTQEPPTRFGHRSSVCEGMPLSEIGGANGIMHRGTSSSCVSRLHRAPTCTSCASTRRGQANVGSASNNLFLRNSNSAKRLMECPAGTLGVNPPVRAISVRTHFN</sequence>
<organism evidence="12 13">
    <name type="scientific">Parnassius mnemosyne</name>
    <name type="common">clouded apollo</name>
    <dbReference type="NCBI Taxonomy" id="213953"/>
    <lineage>
        <taxon>Eukaryota</taxon>
        <taxon>Metazoa</taxon>
        <taxon>Ecdysozoa</taxon>
        <taxon>Arthropoda</taxon>
        <taxon>Hexapoda</taxon>
        <taxon>Insecta</taxon>
        <taxon>Pterygota</taxon>
        <taxon>Neoptera</taxon>
        <taxon>Endopterygota</taxon>
        <taxon>Lepidoptera</taxon>
        <taxon>Glossata</taxon>
        <taxon>Ditrysia</taxon>
        <taxon>Papilionoidea</taxon>
        <taxon>Papilionidae</taxon>
        <taxon>Parnassiinae</taxon>
        <taxon>Parnassini</taxon>
        <taxon>Parnassius</taxon>
        <taxon>Driopa</taxon>
    </lineage>
</organism>
<evidence type="ECO:0000256" key="1">
    <source>
        <dbReference type="ARBA" id="ARBA00004651"/>
    </source>
</evidence>
<protein>
    <recommendedName>
        <fullName evidence="11">G-protein coupled receptors family 1 profile domain-containing protein</fullName>
    </recommendedName>
</protein>
<dbReference type="InterPro" id="IPR017452">
    <property type="entry name" value="GPCR_Rhodpsn_7TM"/>
</dbReference>
<dbReference type="EMBL" id="CAVLGL010000104">
    <property type="protein sequence ID" value="CAK1598645.1"/>
    <property type="molecule type" value="Genomic_DNA"/>
</dbReference>
<dbReference type="GO" id="GO:0004983">
    <property type="term" value="F:neuropeptide Y receptor activity"/>
    <property type="evidence" value="ECO:0007669"/>
    <property type="project" value="InterPro"/>
</dbReference>
<keyword evidence="5 10" id="KW-1133">Transmembrane helix</keyword>
<reference evidence="12 13" key="1">
    <citation type="submission" date="2023-11" db="EMBL/GenBank/DDBJ databases">
        <authorList>
            <person name="Hedman E."/>
            <person name="Englund M."/>
            <person name="Stromberg M."/>
            <person name="Nyberg Akerstrom W."/>
            <person name="Nylinder S."/>
            <person name="Jareborg N."/>
            <person name="Kallberg Y."/>
            <person name="Kronander E."/>
        </authorList>
    </citation>
    <scope>NUCLEOTIDE SEQUENCE [LARGE SCALE GENOMIC DNA]</scope>
</reference>
<proteinExistence type="inferred from homology"/>
<dbReference type="InterPro" id="IPR000611">
    <property type="entry name" value="NPY_rcpt"/>
</dbReference>
<dbReference type="Pfam" id="PF00001">
    <property type="entry name" value="7tm_1"/>
    <property type="match status" value="1"/>
</dbReference>
<evidence type="ECO:0000259" key="11">
    <source>
        <dbReference type="PROSITE" id="PS50262"/>
    </source>
</evidence>
<dbReference type="Proteomes" id="UP001314205">
    <property type="component" value="Unassembled WGS sequence"/>
</dbReference>
<dbReference type="FunFam" id="1.20.1070.10:FF:000291">
    <property type="entry name" value="Predicted protein"/>
    <property type="match status" value="1"/>
</dbReference>
<keyword evidence="9" id="KW-0807">Transducer</keyword>
<feature type="transmembrane region" description="Helical" evidence="10">
    <location>
        <begin position="70"/>
        <end position="91"/>
    </location>
</feature>
<gene>
    <name evidence="12" type="ORF">PARMNEM_LOCUS17612</name>
</gene>
<feature type="transmembrane region" description="Helical" evidence="10">
    <location>
        <begin position="103"/>
        <end position="133"/>
    </location>
</feature>
<dbReference type="PANTHER" id="PTHR24238">
    <property type="entry name" value="G-PROTEIN COUPLED RECEPTOR"/>
    <property type="match status" value="1"/>
</dbReference>
<feature type="transmembrane region" description="Helical" evidence="10">
    <location>
        <begin position="184"/>
        <end position="203"/>
    </location>
</feature>
<evidence type="ECO:0000256" key="7">
    <source>
        <dbReference type="ARBA" id="ARBA00023136"/>
    </source>
</evidence>
<keyword evidence="7 10" id="KW-0472">Membrane</keyword>
<feature type="transmembrane region" description="Helical" evidence="10">
    <location>
        <begin position="145"/>
        <end position="163"/>
    </location>
</feature>
<feature type="transmembrane region" description="Helical" evidence="10">
    <location>
        <begin position="327"/>
        <end position="350"/>
    </location>
</feature>
<comment type="subcellular location">
    <subcellularLocation>
        <location evidence="1">Cell membrane</location>
        <topology evidence="1">Multi-pass membrane protein</topology>
    </subcellularLocation>
</comment>
<keyword evidence="4 10" id="KW-0812">Transmembrane</keyword>
<keyword evidence="8" id="KW-0675">Receptor</keyword>
<evidence type="ECO:0000256" key="8">
    <source>
        <dbReference type="ARBA" id="ARBA00023170"/>
    </source>
</evidence>
<feature type="domain" description="G-protein coupled receptors family 1 profile" evidence="11">
    <location>
        <begin position="83"/>
        <end position="347"/>
    </location>
</feature>
<dbReference type="SUPFAM" id="SSF81321">
    <property type="entry name" value="Family A G protein-coupled receptor-like"/>
    <property type="match status" value="1"/>
</dbReference>
<evidence type="ECO:0000313" key="13">
    <source>
        <dbReference type="Proteomes" id="UP001314205"/>
    </source>
</evidence>
<accession>A0AAV1LUM8</accession>
<dbReference type="InterPro" id="IPR000276">
    <property type="entry name" value="GPCR_Rhodpsn"/>
</dbReference>
<name>A0AAV1LUM8_9NEOP</name>
<evidence type="ECO:0000256" key="2">
    <source>
        <dbReference type="ARBA" id="ARBA00010663"/>
    </source>
</evidence>
<evidence type="ECO:0000256" key="9">
    <source>
        <dbReference type="ARBA" id="ARBA00023224"/>
    </source>
</evidence>
<evidence type="ECO:0000256" key="6">
    <source>
        <dbReference type="ARBA" id="ARBA00023040"/>
    </source>
</evidence>
<dbReference type="CDD" id="cd15392">
    <property type="entry name" value="7tmA_PR4-like"/>
    <property type="match status" value="1"/>
</dbReference>
<dbReference type="GO" id="GO:0005886">
    <property type="term" value="C:plasma membrane"/>
    <property type="evidence" value="ECO:0007669"/>
    <property type="project" value="UniProtKB-SubCell"/>
</dbReference>
<comment type="similarity">
    <text evidence="2">Belongs to the G-protein coupled receptor 1 family.</text>
</comment>
<evidence type="ECO:0000256" key="4">
    <source>
        <dbReference type="ARBA" id="ARBA00022692"/>
    </source>
</evidence>
<dbReference type="PANTHER" id="PTHR24238:SF73">
    <property type="entry name" value="RYAMIDE RECEPTOR"/>
    <property type="match status" value="1"/>
</dbReference>
<comment type="caution">
    <text evidence="12">The sequence shown here is derived from an EMBL/GenBank/DDBJ whole genome shotgun (WGS) entry which is preliminary data.</text>
</comment>
<evidence type="ECO:0000256" key="5">
    <source>
        <dbReference type="ARBA" id="ARBA00022989"/>
    </source>
</evidence>
<evidence type="ECO:0000256" key="3">
    <source>
        <dbReference type="ARBA" id="ARBA00022475"/>
    </source>
</evidence>
<feature type="transmembrane region" description="Helical" evidence="10">
    <location>
        <begin position="232"/>
        <end position="255"/>
    </location>
</feature>
<keyword evidence="6" id="KW-0297">G-protein coupled receptor</keyword>
<evidence type="ECO:0000313" key="12">
    <source>
        <dbReference type="EMBL" id="CAK1598645.1"/>
    </source>
</evidence>
<feature type="transmembrane region" description="Helical" evidence="10">
    <location>
        <begin position="288"/>
        <end position="312"/>
    </location>
</feature>
<dbReference type="PROSITE" id="PS50262">
    <property type="entry name" value="G_PROTEIN_RECEP_F1_2"/>
    <property type="match status" value="1"/>
</dbReference>
<dbReference type="PRINTS" id="PR00237">
    <property type="entry name" value="GPCRRHODOPSN"/>
</dbReference>
<keyword evidence="13" id="KW-1185">Reference proteome</keyword>
<dbReference type="PRINTS" id="PR01012">
    <property type="entry name" value="NRPEPTIDEYR"/>
</dbReference>
<dbReference type="AlphaFoldDB" id="A0AAV1LUM8"/>
<keyword evidence="3" id="KW-1003">Cell membrane</keyword>
<evidence type="ECO:0000256" key="10">
    <source>
        <dbReference type="SAM" id="Phobius"/>
    </source>
</evidence>